<reference evidence="1" key="2">
    <citation type="journal article" date="2022" name="Microb. Genom.">
        <title>A chromosome-scale genome assembly of the tomato pathogen Cladosporium fulvum reveals a compartmentalized genome architecture and the presence of a dispensable chromosome.</title>
        <authorList>
            <person name="Zaccaron A.Z."/>
            <person name="Chen L.H."/>
            <person name="Samaras A."/>
            <person name="Stergiopoulos I."/>
        </authorList>
    </citation>
    <scope>NUCLEOTIDE SEQUENCE</scope>
    <source>
        <strain evidence="1">Race5_Kim</strain>
    </source>
</reference>
<dbReference type="Proteomes" id="UP000756132">
    <property type="component" value="Chromosome 3"/>
</dbReference>
<dbReference type="KEGG" id="ffu:CLAFUR5_08295"/>
<name>A0A9Q8P698_PASFU</name>
<dbReference type="GeneID" id="71988173"/>
<reference evidence="1" key="1">
    <citation type="submission" date="2021-12" db="EMBL/GenBank/DDBJ databases">
        <authorList>
            <person name="Zaccaron A."/>
            <person name="Stergiopoulos I."/>
        </authorList>
    </citation>
    <scope>NUCLEOTIDE SEQUENCE</scope>
    <source>
        <strain evidence="1">Race5_Kim</strain>
    </source>
</reference>
<evidence type="ECO:0000313" key="1">
    <source>
        <dbReference type="EMBL" id="UJO14940.1"/>
    </source>
</evidence>
<evidence type="ECO:0000313" key="2">
    <source>
        <dbReference type="Proteomes" id="UP000756132"/>
    </source>
</evidence>
<dbReference type="RefSeq" id="XP_047759306.1">
    <property type="nucleotide sequence ID" value="XM_047907443.1"/>
</dbReference>
<gene>
    <name evidence="1" type="ORF">CLAFUR5_08295</name>
</gene>
<accession>A0A9Q8P698</accession>
<dbReference type="AlphaFoldDB" id="A0A9Q8P698"/>
<protein>
    <submittedName>
        <fullName evidence="1">Uncharacterized protein</fullName>
    </submittedName>
</protein>
<keyword evidence="2" id="KW-1185">Reference proteome</keyword>
<organism evidence="1 2">
    <name type="scientific">Passalora fulva</name>
    <name type="common">Tomato leaf mold</name>
    <name type="synonym">Cladosporium fulvum</name>
    <dbReference type="NCBI Taxonomy" id="5499"/>
    <lineage>
        <taxon>Eukaryota</taxon>
        <taxon>Fungi</taxon>
        <taxon>Dikarya</taxon>
        <taxon>Ascomycota</taxon>
        <taxon>Pezizomycotina</taxon>
        <taxon>Dothideomycetes</taxon>
        <taxon>Dothideomycetidae</taxon>
        <taxon>Mycosphaerellales</taxon>
        <taxon>Mycosphaerellaceae</taxon>
        <taxon>Fulvia</taxon>
    </lineage>
</organism>
<proteinExistence type="predicted"/>
<dbReference type="OrthoDB" id="3650808at2759"/>
<dbReference type="EMBL" id="CP090165">
    <property type="protein sequence ID" value="UJO14940.1"/>
    <property type="molecule type" value="Genomic_DNA"/>
</dbReference>
<sequence length="162" mass="18457">MKTTSNTAHTVFPFFDLPLELRDMIYDETLEDRQDQRLCNSVYLKAKGVPRTNILLVSKDVKQEYEQRATKHSHLTVKDLRSYDEVRTALPAAAKKVSHIVIEPCVCTSELAKYLAKFTPLIGLVTSPFFSLKTLTINIVMIAGDRLETLETAQQWVNELVE</sequence>